<dbReference type="GO" id="GO:0016020">
    <property type="term" value="C:membrane"/>
    <property type="evidence" value="ECO:0007669"/>
    <property type="project" value="UniProtKB-SubCell"/>
</dbReference>
<evidence type="ECO:0000313" key="12">
    <source>
        <dbReference type="Proteomes" id="UP001172102"/>
    </source>
</evidence>
<dbReference type="InterPro" id="IPR013057">
    <property type="entry name" value="AA_transpt_TM"/>
</dbReference>
<evidence type="ECO:0000256" key="9">
    <source>
        <dbReference type="SAM" id="Phobius"/>
    </source>
</evidence>
<evidence type="ECO:0000256" key="7">
    <source>
        <dbReference type="ARBA" id="ARBA00023136"/>
    </source>
</evidence>
<evidence type="ECO:0000256" key="1">
    <source>
        <dbReference type="ARBA" id="ARBA00004141"/>
    </source>
</evidence>
<organism evidence="11 12">
    <name type="scientific">Lasiosphaeris hirsuta</name>
    <dbReference type="NCBI Taxonomy" id="260670"/>
    <lineage>
        <taxon>Eukaryota</taxon>
        <taxon>Fungi</taxon>
        <taxon>Dikarya</taxon>
        <taxon>Ascomycota</taxon>
        <taxon>Pezizomycotina</taxon>
        <taxon>Sordariomycetes</taxon>
        <taxon>Sordariomycetidae</taxon>
        <taxon>Sordariales</taxon>
        <taxon>Lasiosphaeriaceae</taxon>
        <taxon>Lasiosphaeris</taxon>
    </lineage>
</organism>
<evidence type="ECO:0000256" key="3">
    <source>
        <dbReference type="ARBA" id="ARBA00022448"/>
    </source>
</evidence>
<keyword evidence="4 9" id="KW-0812">Transmembrane</keyword>
<gene>
    <name evidence="11" type="ORF">B0H67DRAFT_557657</name>
</gene>
<feature type="transmembrane region" description="Helical" evidence="9">
    <location>
        <begin position="420"/>
        <end position="443"/>
    </location>
</feature>
<name>A0AA39ZWP3_9PEZI</name>
<keyword evidence="7 9" id="KW-0472">Membrane</keyword>
<dbReference type="Proteomes" id="UP001172102">
    <property type="component" value="Unassembled WGS sequence"/>
</dbReference>
<feature type="transmembrane region" description="Helical" evidence="9">
    <location>
        <begin position="264"/>
        <end position="288"/>
    </location>
</feature>
<protein>
    <submittedName>
        <fullName evidence="11">Transmembrane amino acid transporter</fullName>
    </submittedName>
</protein>
<keyword evidence="12" id="KW-1185">Reference proteome</keyword>
<feature type="compositionally biased region" description="Basic residues" evidence="8">
    <location>
        <begin position="1"/>
        <end position="16"/>
    </location>
</feature>
<feature type="transmembrane region" description="Helical" evidence="9">
    <location>
        <begin position="558"/>
        <end position="579"/>
    </location>
</feature>
<evidence type="ECO:0000256" key="5">
    <source>
        <dbReference type="ARBA" id="ARBA00022970"/>
    </source>
</evidence>
<feature type="compositionally biased region" description="Basic and acidic residues" evidence="8">
    <location>
        <begin position="110"/>
        <end position="121"/>
    </location>
</feature>
<keyword evidence="3" id="KW-0813">Transport</keyword>
<dbReference type="PANTHER" id="PTHR22950:SF458">
    <property type="entry name" value="SODIUM-COUPLED NEUTRAL AMINO ACID TRANSPORTER 11-RELATED"/>
    <property type="match status" value="1"/>
</dbReference>
<feature type="transmembrane region" description="Helical" evidence="9">
    <location>
        <begin position="463"/>
        <end position="482"/>
    </location>
</feature>
<dbReference type="EMBL" id="JAUKUA010000007">
    <property type="protein sequence ID" value="KAK0704950.1"/>
    <property type="molecule type" value="Genomic_DNA"/>
</dbReference>
<proteinExistence type="inferred from homology"/>
<feature type="transmembrane region" description="Helical" evidence="9">
    <location>
        <begin position="220"/>
        <end position="243"/>
    </location>
</feature>
<keyword evidence="6 9" id="KW-1133">Transmembrane helix</keyword>
<dbReference type="PANTHER" id="PTHR22950">
    <property type="entry name" value="AMINO ACID TRANSPORTER"/>
    <property type="match status" value="1"/>
</dbReference>
<evidence type="ECO:0000256" key="4">
    <source>
        <dbReference type="ARBA" id="ARBA00022692"/>
    </source>
</evidence>
<feature type="transmembrane region" description="Helical" evidence="9">
    <location>
        <begin position="195"/>
        <end position="214"/>
    </location>
</feature>
<dbReference type="GO" id="GO:0005783">
    <property type="term" value="C:endoplasmic reticulum"/>
    <property type="evidence" value="ECO:0007669"/>
    <property type="project" value="TreeGrafter"/>
</dbReference>
<feature type="transmembrane region" description="Helical" evidence="9">
    <location>
        <begin position="345"/>
        <end position="364"/>
    </location>
</feature>
<reference evidence="11" key="1">
    <citation type="submission" date="2023-06" db="EMBL/GenBank/DDBJ databases">
        <title>Genome-scale phylogeny and comparative genomics of the fungal order Sordariales.</title>
        <authorList>
            <consortium name="Lawrence Berkeley National Laboratory"/>
            <person name="Hensen N."/>
            <person name="Bonometti L."/>
            <person name="Westerberg I."/>
            <person name="Brannstrom I.O."/>
            <person name="Guillou S."/>
            <person name="Cros-Aarteil S."/>
            <person name="Calhoun S."/>
            <person name="Haridas S."/>
            <person name="Kuo A."/>
            <person name="Mondo S."/>
            <person name="Pangilinan J."/>
            <person name="Riley R."/>
            <person name="Labutti K."/>
            <person name="Andreopoulos B."/>
            <person name="Lipzen A."/>
            <person name="Chen C."/>
            <person name="Yanf M."/>
            <person name="Daum C."/>
            <person name="Ng V."/>
            <person name="Clum A."/>
            <person name="Steindorff A."/>
            <person name="Ohm R."/>
            <person name="Martin F."/>
            <person name="Silar P."/>
            <person name="Natvig D."/>
            <person name="Lalanne C."/>
            <person name="Gautier V."/>
            <person name="Ament-Velasquez S.L."/>
            <person name="Kruys A."/>
            <person name="Hutchinson M.I."/>
            <person name="Powell A.J."/>
            <person name="Barry K."/>
            <person name="Miller A.N."/>
            <person name="Grigoriev I.V."/>
            <person name="Debuchy R."/>
            <person name="Gladieux P."/>
            <person name="Thoren M.H."/>
            <person name="Johannesson H."/>
        </authorList>
    </citation>
    <scope>NUCLEOTIDE SEQUENCE</scope>
    <source>
        <strain evidence="11">SMH4607-1</strain>
    </source>
</reference>
<evidence type="ECO:0000256" key="6">
    <source>
        <dbReference type="ARBA" id="ARBA00022989"/>
    </source>
</evidence>
<dbReference type="AlphaFoldDB" id="A0AA39ZWP3"/>
<evidence type="ECO:0000256" key="8">
    <source>
        <dbReference type="SAM" id="MobiDB-lite"/>
    </source>
</evidence>
<accession>A0AA39ZWP3</accession>
<evidence type="ECO:0000313" key="11">
    <source>
        <dbReference type="EMBL" id="KAK0704950.1"/>
    </source>
</evidence>
<feature type="domain" description="Amino acid transporter transmembrane" evidence="10">
    <location>
        <begin position="189"/>
        <end position="579"/>
    </location>
</feature>
<feature type="transmembrane region" description="Helical" evidence="9">
    <location>
        <begin position="526"/>
        <end position="546"/>
    </location>
</feature>
<evidence type="ECO:0000256" key="2">
    <source>
        <dbReference type="ARBA" id="ARBA00008066"/>
    </source>
</evidence>
<evidence type="ECO:0000259" key="10">
    <source>
        <dbReference type="Pfam" id="PF01490"/>
    </source>
</evidence>
<feature type="transmembrane region" description="Helical" evidence="9">
    <location>
        <begin position="384"/>
        <end position="408"/>
    </location>
</feature>
<feature type="region of interest" description="Disordered" evidence="8">
    <location>
        <begin position="1"/>
        <end position="28"/>
    </location>
</feature>
<feature type="transmembrane region" description="Helical" evidence="9">
    <location>
        <begin position="308"/>
        <end position="333"/>
    </location>
</feature>
<comment type="subcellular location">
    <subcellularLocation>
        <location evidence="1">Membrane</location>
        <topology evidence="1">Multi-pass membrane protein</topology>
    </subcellularLocation>
</comment>
<comment type="caution">
    <text evidence="11">The sequence shown here is derived from an EMBL/GenBank/DDBJ whole genome shotgun (WGS) entry which is preliminary data.</text>
</comment>
<sequence length="593" mass="62872">MAKARSHGAAAGHHHYNTTTTASAGNEEDVGLLAAGPDYHEDDEDGIIVHAGTAASSPPSHPLQLTTADAAVPLHQYPGGLAHTPRTPRTPNRVRFDLRPTIVDPTAPTTEDHHHHARESFDVDDEDPLTSSSGGAPAGGLRRGHQRVPLLTGIEAPSVALANTGWTGPGRGGDEEVEAWAAAERARPKSGMKMAFMNMANSIIGAGIIGQPYAFRQAGLLAGMVLLVVLTAVVDWTICLIVVNSKLSGASSFQGTVEKCFGRTGLIAISVAQWAFAFGGMVAFGVIVGDSIPHVLRAVWPGLSGMPVLGLLADRRVVIVVFTMGVSYPLALYRDIAKLAKASTLALISMGVIVVTVIVQGILAPAESRGSLNTWNLLVINDGIFQAIGVISFAFVCHHNSLLIYGSLETPTIDRFSKVTHFSTGVSMLACMLLALAGFLTFGDKTVGNVLNNLPADNTMVNVARLCFGLNMLTTLPLEAFVCREVMLNYYFPGEPFNMNLHLIFTTSLVVSAMTLSLLTCDLGTVFELVGATSAAAMAYILPPLCYIKLTKRSWKTYLAWCIVVFGCAVMGISMLQAIGKMIRGEGSTAVCM</sequence>
<dbReference type="Pfam" id="PF01490">
    <property type="entry name" value="Aa_trans"/>
    <property type="match status" value="1"/>
</dbReference>
<feature type="region of interest" description="Disordered" evidence="8">
    <location>
        <begin position="104"/>
        <end position="143"/>
    </location>
</feature>
<feature type="transmembrane region" description="Helical" evidence="9">
    <location>
        <begin position="503"/>
        <end position="520"/>
    </location>
</feature>
<dbReference type="GO" id="GO:0015179">
    <property type="term" value="F:L-amino acid transmembrane transporter activity"/>
    <property type="evidence" value="ECO:0007669"/>
    <property type="project" value="TreeGrafter"/>
</dbReference>
<keyword evidence="5" id="KW-0029">Amino-acid transport</keyword>
<comment type="similarity">
    <text evidence="2">Belongs to the amino acid/polyamine transporter 2 family.</text>
</comment>